<evidence type="ECO:0000313" key="3">
    <source>
        <dbReference type="Proteomes" id="UP000639859"/>
    </source>
</evidence>
<dbReference type="Pfam" id="PF13649">
    <property type="entry name" value="Methyltransf_25"/>
    <property type="match status" value="1"/>
</dbReference>
<evidence type="ECO:0000259" key="1">
    <source>
        <dbReference type="Pfam" id="PF13649"/>
    </source>
</evidence>
<dbReference type="GO" id="GO:0032259">
    <property type="term" value="P:methylation"/>
    <property type="evidence" value="ECO:0007669"/>
    <property type="project" value="UniProtKB-KW"/>
</dbReference>
<dbReference type="GO" id="GO:0008168">
    <property type="term" value="F:methyltransferase activity"/>
    <property type="evidence" value="ECO:0007669"/>
    <property type="project" value="UniProtKB-KW"/>
</dbReference>
<keyword evidence="3" id="KW-1185">Reference proteome</keyword>
<dbReference type="RefSeq" id="WP_198577239.1">
    <property type="nucleotide sequence ID" value="NZ_JADWOX010000012.1"/>
</dbReference>
<comment type="caution">
    <text evidence="2">The sequence shown here is derived from an EMBL/GenBank/DDBJ whole genome shotgun (WGS) entry which is preliminary data.</text>
</comment>
<dbReference type="EMBL" id="JADWOX010000012">
    <property type="protein sequence ID" value="MBI1685335.1"/>
    <property type="molecule type" value="Genomic_DNA"/>
</dbReference>
<gene>
    <name evidence="2" type="ORF">I4Q42_16820</name>
</gene>
<dbReference type="SUPFAM" id="SSF53335">
    <property type="entry name" value="S-adenosyl-L-methionine-dependent methyltransferases"/>
    <property type="match status" value="1"/>
</dbReference>
<reference evidence="2 3" key="1">
    <citation type="submission" date="2020-11" db="EMBL/GenBank/DDBJ databases">
        <title>genome sequence of strain KACC 18849.</title>
        <authorList>
            <person name="Gao J."/>
            <person name="Zhang X."/>
        </authorList>
    </citation>
    <scope>NUCLEOTIDE SEQUENCE [LARGE SCALE GENOMIC DNA]</scope>
    <source>
        <strain evidence="2 3">KACC 18849</strain>
    </source>
</reference>
<protein>
    <submittedName>
        <fullName evidence="2">Methyltransferase domain-containing protein</fullName>
    </submittedName>
</protein>
<dbReference type="Gene3D" id="3.40.50.150">
    <property type="entry name" value="Vaccinia Virus protein VP39"/>
    <property type="match status" value="1"/>
</dbReference>
<dbReference type="InterPro" id="IPR029063">
    <property type="entry name" value="SAM-dependent_MTases_sf"/>
</dbReference>
<name>A0ABS0T2L3_9CAUL</name>
<sequence length="241" mass="25626">MTGAYAALTRNDPSALKRWVQDRRLVDADRLAGQGDLGPVLDYGCGDGALAARLLLAGRTDQAVAFEPAPTLRAEAEALLDGVAGARVAARSTDLADGWARTAFCLEVFEHLPPRETETALAELHRILAPGGRVVIGVPIEVGPPALAKGIFRMIRRASAFDARPGPILAAALGRPPREREESPIGPGLAYYPHHLGFDHRAFFKQVGAWFQVERIVGSPLGGPLAVNSEAYLVARKGEAA</sequence>
<evidence type="ECO:0000313" key="2">
    <source>
        <dbReference type="EMBL" id="MBI1685335.1"/>
    </source>
</evidence>
<organism evidence="2 3">
    <name type="scientific">Caulobacter hibisci</name>
    <dbReference type="NCBI Taxonomy" id="2035993"/>
    <lineage>
        <taxon>Bacteria</taxon>
        <taxon>Pseudomonadati</taxon>
        <taxon>Pseudomonadota</taxon>
        <taxon>Alphaproteobacteria</taxon>
        <taxon>Caulobacterales</taxon>
        <taxon>Caulobacteraceae</taxon>
        <taxon>Caulobacter</taxon>
    </lineage>
</organism>
<proteinExistence type="predicted"/>
<keyword evidence="2" id="KW-0489">Methyltransferase</keyword>
<accession>A0ABS0T2L3</accession>
<dbReference type="InterPro" id="IPR041698">
    <property type="entry name" value="Methyltransf_25"/>
</dbReference>
<keyword evidence="2" id="KW-0808">Transferase</keyword>
<feature type="domain" description="Methyltransferase" evidence="1">
    <location>
        <begin position="40"/>
        <end position="132"/>
    </location>
</feature>
<dbReference type="Proteomes" id="UP000639859">
    <property type="component" value="Unassembled WGS sequence"/>
</dbReference>